<evidence type="ECO:0000259" key="10">
    <source>
        <dbReference type="PROSITE" id="PS50255"/>
    </source>
</evidence>
<dbReference type="Pfam" id="PF00173">
    <property type="entry name" value="Cyt-b5"/>
    <property type="match status" value="1"/>
</dbReference>
<evidence type="ECO:0000256" key="7">
    <source>
        <dbReference type="ARBA" id="ARBA00038168"/>
    </source>
</evidence>
<evidence type="ECO:0000256" key="2">
    <source>
        <dbReference type="ARBA" id="ARBA00022617"/>
    </source>
</evidence>
<dbReference type="SMART" id="SM01117">
    <property type="entry name" value="Cyt-b5"/>
    <property type="match status" value="1"/>
</dbReference>
<proteinExistence type="inferred from homology"/>
<organism evidence="11 12">
    <name type="scientific">Allacma fusca</name>
    <dbReference type="NCBI Taxonomy" id="39272"/>
    <lineage>
        <taxon>Eukaryota</taxon>
        <taxon>Metazoa</taxon>
        <taxon>Ecdysozoa</taxon>
        <taxon>Arthropoda</taxon>
        <taxon>Hexapoda</taxon>
        <taxon>Collembola</taxon>
        <taxon>Symphypleona</taxon>
        <taxon>Sminthuridae</taxon>
        <taxon>Allacma</taxon>
    </lineage>
</organism>
<evidence type="ECO:0000313" key="12">
    <source>
        <dbReference type="Proteomes" id="UP000708208"/>
    </source>
</evidence>
<dbReference type="PROSITE" id="PS50255">
    <property type="entry name" value="CYTOCHROME_B5_2"/>
    <property type="match status" value="1"/>
</dbReference>
<keyword evidence="3 9" id="KW-0812">Transmembrane</keyword>
<dbReference type="GO" id="GO:0046872">
    <property type="term" value="F:metal ion binding"/>
    <property type="evidence" value="ECO:0007669"/>
    <property type="project" value="UniProtKB-UniRule"/>
</dbReference>
<accession>A0A8J2KE13</accession>
<gene>
    <name evidence="11" type="ORF">AFUS01_LOCUS22847</name>
</gene>
<keyword evidence="6 9" id="KW-0472">Membrane</keyword>
<feature type="transmembrane region" description="Helical" evidence="9">
    <location>
        <begin position="163"/>
        <end position="181"/>
    </location>
</feature>
<sequence length="186" mass="21394">MQESAIKERDCSLPKVYVFSPDLIHEQYEPLSSNLYSYPSQCPHLRRIENWTVLRIFAVSFPEPEIAEHTDKKSTWIIINDNVYDVTKFLEEHPGGEEVLLEQAGKDATENFEDVGHSTDARTMMKEYLLGELIDEDKSHVGEKNATKWAEDSNDNSSSWKTWLVPMALALTASLIFRYFFIKGSN</sequence>
<evidence type="ECO:0000256" key="3">
    <source>
        <dbReference type="ARBA" id="ARBA00022692"/>
    </source>
</evidence>
<evidence type="ECO:0000256" key="4">
    <source>
        <dbReference type="ARBA" id="ARBA00022723"/>
    </source>
</evidence>
<evidence type="ECO:0000256" key="1">
    <source>
        <dbReference type="ARBA" id="ARBA00004308"/>
    </source>
</evidence>
<comment type="similarity">
    <text evidence="7 9">Belongs to the cytochrome b5 family.</text>
</comment>
<dbReference type="GO" id="GO:0016020">
    <property type="term" value="C:membrane"/>
    <property type="evidence" value="ECO:0007669"/>
    <property type="project" value="TreeGrafter"/>
</dbReference>
<keyword evidence="12" id="KW-1185">Reference proteome</keyword>
<keyword evidence="5 9" id="KW-0408">Iron</keyword>
<dbReference type="GO" id="GO:0012505">
    <property type="term" value="C:endomembrane system"/>
    <property type="evidence" value="ECO:0007669"/>
    <property type="project" value="UniProtKB-SubCell"/>
</dbReference>
<comment type="caution">
    <text evidence="11">The sequence shown here is derived from an EMBL/GenBank/DDBJ whole genome shotgun (WGS) entry which is preliminary data.</text>
</comment>
<comment type="subcellular location">
    <subcellularLocation>
        <location evidence="1">Endomembrane system</location>
    </subcellularLocation>
</comment>
<evidence type="ECO:0000256" key="5">
    <source>
        <dbReference type="ARBA" id="ARBA00023004"/>
    </source>
</evidence>
<dbReference type="AlphaFoldDB" id="A0A8J2KE13"/>
<dbReference type="Proteomes" id="UP000708208">
    <property type="component" value="Unassembled WGS sequence"/>
</dbReference>
<dbReference type="PROSITE" id="PS00191">
    <property type="entry name" value="CYTOCHROME_B5_1"/>
    <property type="match status" value="1"/>
</dbReference>
<keyword evidence="2 9" id="KW-0349">Heme</keyword>
<dbReference type="GO" id="GO:0020037">
    <property type="term" value="F:heme binding"/>
    <property type="evidence" value="ECO:0007669"/>
    <property type="project" value="UniProtKB-UniRule"/>
</dbReference>
<evidence type="ECO:0000256" key="6">
    <source>
        <dbReference type="ARBA" id="ARBA00023136"/>
    </source>
</evidence>
<dbReference type="PANTHER" id="PTHR19359">
    <property type="entry name" value="CYTOCHROME B5"/>
    <property type="match status" value="1"/>
</dbReference>
<evidence type="ECO:0000256" key="8">
    <source>
        <dbReference type="ARBA" id="ARBA00039806"/>
    </source>
</evidence>
<dbReference type="EMBL" id="CAJVCH010269767">
    <property type="protein sequence ID" value="CAG7734458.1"/>
    <property type="molecule type" value="Genomic_DNA"/>
</dbReference>
<dbReference type="InterPro" id="IPR018506">
    <property type="entry name" value="Cyt_B5_heme-BS"/>
</dbReference>
<protein>
    <recommendedName>
        <fullName evidence="8">Cytochrome b5</fullName>
    </recommendedName>
</protein>
<keyword evidence="4 9" id="KW-0479">Metal-binding</keyword>
<reference evidence="11" key="1">
    <citation type="submission" date="2021-06" db="EMBL/GenBank/DDBJ databases">
        <authorList>
            <person name="Hodson N. C."/>
            <person name="Mongue J. A."/>
            <person name="Jaron S. K."/>
        </authorList>
    </citation>
    <scope>NUCLEOTIDE SEQUENCE</scope>
</reference>
<evidence type="ECO:0000256" key="9">
    <source>
        <dbReference type="RuleBase" id="RU362121"/>
    </source>
</evidence>
<dbReference type="InterPro" id="IPR001199">
    <property type="entry name" value="Cyt_B5-like_heme/steroid-bd"/>
</dbReference>
<keyword evidence="9" id="KW-1133">Transmembrane helix</keyword>
<name>A0A8J2KE13_9HEXA</name>
<dbReference type="FunFam" id="3.10.120.10:FF:000002">
    <property type="entry name" value="Cytochrome b5 type B"/>
    <property type="match status" value="1"/>
</dbReference>
<dbReference type="PANTHER" id="PTHR19359:SF150">
    <property type="entry name" value="CYTOCHROME B5"/>
    <property type="match status" value="1"/>
</dbReference>
<evidence type="ECO:0000313" key="11">
    <source>
        <dbReference type="EMBL" id="CAG7734458.1"/>
    </source>
</evidence>
<feature type="domain" description="Cytochrome b5 heme-binding" evidence="10">
    <location>
        <begin position="58"/>
        <end position="134"/>
    </location>
</feature>
<dbReference type="InterPro" id="IPR050668">
    <property type="entry name" value="Cytochrome_b5"/>
</dbReference>
<dbReference type="OrthoDB" id="260519at2759"/>